<feature type="region of interest" description="Disordered" evidence="1">
    <location>
        <begin position="1"/>
        <end position="25"/>
    </location>
</feature>
<evidence type="ECO:0000256" key="1">
    <source>
        <dbReference type="SAM" id="MobiDB-lite"/>
    </source>
</evidence>
<keyword evidence="2" id="KW-0472">Membrane</keyword>
<keyword evidence="2" id="KW-0812">Transmembrane</keyword>
<proteinExistence type="predicted"/>
<evidence type="ECO:0000256" key="2">
    <source>
        <dbReference type="SAM" id="Phobius"/>
    </source>
</evidence>
<gene>
    <name evidence="3" type="ORF">N657DRAFT_676748</name>
</gene>
<accession>A0AAN6Z909</accession>
<comment type="caution">
    <text evidence="3">The sequence shown here is derived from an EMBL/GenBank/DDBJ whole genome shotgun (WGS) entry which is preliminary data.</text>
</comment>
<dbReference type="RefSeq" id="XP_062652839.1">
    <property type="nucleotide sequence ID" value="XM_062795920.1"/>
</dbReference>
<reference evidence="3" key="1">
    <citation type="journal article" date="2023" name="Mol. Phylogenet. Evol.">
        <title>Genome-scale phylogeny and comparative genomics of the fungal order Sordariales.</title>
        <authorList>
            <person name="Hensen N."/>
            <person name="Bonometti L."/>
            <person name="Westerberg I."/>
            <person name="Brannstrom I.O."/>
            <person name="Guillou S."/>
            <person name="Cros-Aarteil S."/>
            <person name="Calhoun S."/>
            <person name="Haridas S."/>
            <person name="Kuo A."/>
            <person name="Mondo S."/>
            <person name="Pangilinan J."/>
            <person name="Riley R."/>
            <person name="LaButti K."/>
            <person name="Andreopoulos B."/>
            <person name="Lipzen A."/>
            <person name="Chen C."/>
            <person name="Yan M."/>
            <person name="Daum C."/>
            <person name="Ng V."/>
            <person name="Clum A."/>
            <person name="Steindorff A."/>
            <person name="Ohm R.A."/>
            <person name="Martin F."/>
            <person name="Silar P."/>
            <person name="Natvig D.O."/>
            <person name="Lalanne C."/>
            <person name="Gautier V."/>
            <person name="Ament-Velasquez S.L."/>
            <person name="Kruys A."/>
            <person name="Hutchinson M.I."/>
            <person name="Powell A.J."/>
            <person name="Barry K."/>
            <person name="Miller A.N."/>
            <person name="Grigoriev I.V."/>
            <person name="Debuchy R."/>
            <person name="Gladieux P."/>
            <person name="Hiltunen Thoren M."/>
            <person name="Johannesson H."/>
        </authorList>
    </citation>
    <scope>NUCLEOTIDE SEQUENCE</scope>
    <source>
        <strain evidence="3">CBS 731.68</strain>
    </source>
</reference>
<dbReference type="GeneID" id="87832688"/>
<sequence>MAAEAGMAQPEQRDNGDNNTEPPTSQILTLTQFHAALATALLIATSSHNYHHNHYHHHRQGVTLVNALSYLHFWCATLGFAWWYASQCASFSTAEAGWVRQALLTARAG</sequence>
<evidence type="ECO:0000313" key="3">
    <source>
        <dbReference type="EMBL" id="KAK4129068.1"/>
    </source>
</evidence>
<protein>
    <submittedName>
        <fullName evidence="3">Uncharacterized protein</fullName>
    </submittedName>
</protein>
<dbReference type="Proteomes" id="UP001302602">
    <property type="component" value="Unassembled WGS sequence"/>
</dbReference>
<reference evidence="3" key="2">
    <citation type="submission" date="2023-05" db="EMBL/GenBank/DDBJ databases">
        <authorList>
            <consortium name="Lawrence Berkeley National Laboratory"/>
            <person name="Steindorff A."/>
            <person name="Hensen N."/>
            <person name="Bonometti L."/>
            <person name="Westerberg I."/>
            <person name="Brannstrom I.O."/>
            <person name="Guillou S."/>
            <person name="Cros-Aarteil S."/>
            <person name="Calhoun S."/>
            <person name="Haridas S."/>
            <person name="Kuo A."/>
            <person name="Mondo S."/>
            <person name="Pangilinan J."/>
            <person name="Riley R."/>
            <person name="Labutti K."/>
            <person name="Andreopoulos B."/>
            <person name="Lipzen A."/>
            <person name="Chen C."/>
            <person name="Yanf M."/>
            <person name="Daum C."/>
            <person name="Ng V."/>
            <person name="Clum A."/>
            <person name="Ohm R."/>
            <person name="Martin F."/>
            <person name="Silar P."/>
            <person name="Natvig D."/>
            <person name="Lalanne C."/>
            <person name="Gautier V."/>
            <person name="Ament-Velasquez S.L."/>
            <person name="Kruys A."/>
            <person name="Hutchinson M.I."/>
            <person name="Powell A.J."/>
            <person name="Barry K."/>
            <person name="Miller A.N."/>
            <person name="Grigoriev I.V."/>
            <person name="Debuchy R."/>
            <person name="Gladieux P."/>
            <person name="Thoren M.H."/>
            <person name="Johannesson H."/>
        </authorList>
    </citation>
    <scope>NUCLEOTIDE SEQUENCE</scope>
    <source>
        <strain evidence="3">CBS 731.68</strain>
    </source>
</reference>
<keyword evidence="4" id="KW-1185">Reference proteome</keyword>
<feature type="transmembrane region" description="Helical" evidence="2">
    <location>
        <begin position="64"/>
        <end position="85"/>
    </location>
</feature>
<evidence type="ECO:0000313" key="4">
    <source>
        <dbReference type="Proteomes" id="UP001302602"/>
    </source>
</evidence>
<dbReference type="AlphaFoldDB" id="A0AAN6Z909"/>
<name>A0AAN6Z909_9PEZI</name>
<organism evidence="3 4">
    <name type="scientific">Parathielavia appendiculata</name>
    <dbReference type="NCBI Taxonomy" id="2587402"/>
    <lineage>
        <taxon>Eukaryota</taxon>
        <taxon>Fungi</taxon>
        <taxon>Dikarya</taxon>
        <taxon>Ascomycota</taxon>
        <taxon>Pezizomycotina</taxon>
        <taxon>Sordariomycetes</taxon>
        <taxon>Sordariomycetidae</taxon>
        <taxon>Sordariales</taxon>
        <taxon>Chaetomiaceae</taxon>
        <taxon>Parathielavia</taxon>
    </lineage>
</organism>
<dbReference type="EMBL" id="MU853223">
    <property type="protein sequence ID" value="KAK4129068.1"/>
    <property type="molecule type" value="Genomic_DNA"/>
</dbReference>
<keyword evidence="2" id="KW-1133">Transmembrane helix</keyword>